<evidence type="ECO:0000256" key="1">
    <source>
        <dbReference type="ARBA" id="ARBA00009820"/>
    </source>
</evidence>
<dbReference type="Proteomes" id="UP000317557">
    <property type="component" value="Unassembled WGS sequence"/>
</dbReference>
<dbReference type="AlphaFoldDB" id="A0A521CUS3"/>
<dbReference type="InterPro" id="IPR011659">
    <property type="entry name" value="WD40"/>
</dbReference>
<comment type="similarity">
    <text evidence="1">Belongs to the TolB family.</text>
</comment>
<protein>
    <submittedName>
        <fullName evidence="2">WD40-like Beta Propeller Repeat</fullName>
    </submittedName>
</protein>
<dbReference type="InterPro" id="IPR011042">
    <property type="entry name" value="6-blade_b-propeller_TolB-like"/>
</dbReference>
<accession>A0A521CUS3</accession>
<keyword evidence="3" id="KW-1185">Reference proteome</keyword>
<sequence>MRFFFLLIGLWFFGSSQGYGQGYLNSLQHRAPGVEWQQIHTPHFRIIFPSADDSLAYRSAAILEAQYPSVAELAGGTLKKFPVILSSFTDRSNGYVSPYNFRSEVDLAPIKGKGMNPQTGGWLETVLPHELVHASHMNVQQPLDEKKVSLSNFISLFSPDAGRLIHALVPMGVHEGLAVYHESEAITENGGRGNYPYFLNRFNANFASPDRWNMGQTFIPSEYSLPGDRHYIAGHEFTYWLQENYGEKVSRKAIRYHYHHFFLGYGFALYKKTGKWPGELYKEYEADILESEEKRLSEFEENTSQHSRIIELPFDGEEVHGPRWLTENEILYSGSFHNGRFGFYGYDIEDGSTRLVKETFMVGDYHYQLLEDKHLIYAAYTARPTYSAYYSDLYRLNPRSGKSERITQNARVHSPTQSGEKLLAIQSLGSVKRIVEVLEDGSLETIKLFSEAEPISITANPLKPEQLAVIINKKGVQALWLSSYESLPQSLDAPPTLAFAEASVFDAHWHPDGDRLLVSLDIGSTLNIYEYNLNSGQVVQITNAPYNAFEGAYSPDGSRLAYIIQQDDERKLAILDQSDFLNAPLSPLHFLSAQAFEEQQNHPLLGASWSDSLQDLKPEPYRSGLGWLKPRAVYPVYTQTAGTNELGVSLSSIDALSSQAYNIEITGIQDRLWYDVTYANKMFYPGFELQAYSDPSFTSLLVNNGRYSIMRQERGLSLSLPFSYTFRANTRLSSLYISPEVSAEQLRYFDLQPEPISDFSTRYRAGIFSQLNLGILNLRRDVQPSSGLGLFGFFERTLNKPEYQLDLGNLSPNLVLDNQWTAYYGAMGYVSPLRKWNQSLRLDLQFLQQSASPIYSNDTILPMGFSDMPFPSPASGDRLRHLGRFSTRYTIPLFYPDTGYFTVPLYVNSIYLTTFTHTLTDMNSNNLVASSRSLFGAGLHLQFKVSNLLLDLGFGIAYEPTRNNTQIILGQF</sequence>
<dbReference type="Pfam" id="PF07676">
    <property type="entry name" value="PD40"/>
    <property type="match status" value="1"/>
</dbReference>
<reference evidence="2 3" key="1">
    <citation type="submission" date="2017-05" db="EMBL/GenBank/DDBJ databases">
        <authorList>
            <person name="Varghese N."/>
            <person name="Submissions S."/>
        </authorList>
    </citation>
    <scope>NUCLEOTIDE SEQUENCE [LARGE SCALE GENOMIC DNA]</scope>
    <source>
        <strain evidence="2 3">DSM 21985</strain>
    </source>
</reference>
<dbReference type="SUPFAM" id="SSF69304">
    <property type="entry name" value="Tricorn protease N-terminal domain"/>
    <property type="match status" value="1"/>
</dbReference>
<gene>
    <name evidence="2" type="ORF">SAMN06265219_106124</name>
</gene>
<proteinExistence type="inferred from homology"/>
<dbReference type="Gene3D" id="2.120.10.30">
    <property type="entry name" value="TolB, C-terminal domain"/>
    <property type="match status" value="1"/>
</dbReference>
<name>A0A521CUS3_9BACT</name>
<evidence type="ECO:0000313" key="3">
    <source>
        <dbReference type="Proteomes" id="UP000317557"/>
    </source>
</evidence>
<evidence type="ECO:0000313" key="2">
    <source>
        <dbReference type="EMBL" id="SMO63196.1"/>
    </source>
</evidence>
<dbReference type="PANTHER" id="PTHR36842:SF1">
    <property type="entry name" value="PROTEIN TOLB"/>
    <property type="match status" value="1"/>
</dbReference>
<dbReference type="EMBL" id="FXTP01000006">
    <property type="protein sequence ID" value="SMO63196.1"/>
    <property type="molecule type" value="Genomic_DNA"/>
</dbReference>
<organism evidence="2 3">
    <name type="scientific">Gracilimonas mengyeensis</name>
    <dbReference type="NCBI Taxonomy" id="1302730"/>
    <lineage>
        <taxon>Bacteria</taxon>
        <taxon>Pseudomonadati</taxon>
        <taxon>Balneolota</taxon>
        <taxon>Balneolia</taxon>
        <taxon>Balneolales</taxon>
        <taxon>Balneolaceae</taxon>
        <taxon>Gracilimonas</taxon>
    </lineage>
</organism>
<dbReference type="PANTHER" id="PTHR36842">
    <property type="entry name" value="PROTEIN TOLB HOMOLOG"/>
    <property type="match status" value="1"/>
</dbReference>